<feature type="signal peptide" evidence="1">
    <location>
        <begin position="1"/>
        <end position="19"/>
    </location>
</feature>
<dbReference type="Proteomes" id="UP000813018">
    <property type="component" value="Unassembled WGS sequence"/>
</dbReference>
<accession>A0ABS7CPK5</accession>
<dbReference type="NCBIfam" id="NF047558">
    <property type="entry name" value="TPR_END_plus"/>
    <property type="match status" value="1"/>
</dbReference>
<dbReference type="InterPro" id="IPR046732">
    <property type="entry name" value="DUF6624"/>
</dbReference>
<protein>
    <submittedName>
        <fullName evidence="2">Uncharacterized protein</fullName>
    </submittedName>
</protein>
<reference evidence="2 3" key="1">
    <citation type="journal article" date="2016" name="Int. J. Syst. Evol. Microbiol.">
        <title>Pontibacter aydingkolensis sp. nov., isolated from soil of a salt lake.</title>
        <authorList>
            <person name="Osman G."/>
            <person name="Zhang T."/>
            <person name="Lou K."/>
            <person name="Gao Y."/>
            <person name="Chang W."/>
            <person name="Lin Q."/>
            <person name="Yang H.M."/>
            <person name="Huo X.D."/>
            <person name="Wang N."/>
        </authorList>
    </citation>
    <scope>NUCLEOTIDE SEQUENCE [LARGE SCALE GENOMIC DNA]</scope>
    <source>
        <strain evidence="2 3">KACC 19255</strain>
    </source>
</reference>
<comment type="caution">
    <text evidence="2">The sequence shown here is derived from an EMBL/GenBank/DDBJ whole genome shotgun (WGS) entry which is preliminary data.</text>
</comment>
<evidence type="ECO:0000313" key="2">
    <source>
        <dbReference type="EMBL" id="MBW7465782.1"/>
    </source>
</evidence>
<evidence type="ECO:0000313" key="3">
    <source>
        <dbReference type="Proteomes" id="UP000813018"/>
    </source>
</evidence>
<organism evidence="2 3">
    <name type="scientific">Pontibacter aydingkolensis</name>
    <dbReference type="NCBI Taxonomy" id="1911536"/>
    <lineage>
        <taxon>Bacteria</taxon>
        <taxon>Pseudomonadati</taxon>
        <taxon>Bacteroidota</taxon>
        <taxon>Cytophagia</taxon>
        <taxon>Cytophagales</taxon>
        <taxon>Hymenobacteraceae</taxon>
        <taxon>Pontibacter</taxon>
    </lineage>
</organism>
<keyword evidence="1" id="KW-0732">Signal</keyword>
<gene>
    <name evidence="2" type="ORF">K0O23_01785</name>
</gene>
<dbReference type="Pfam" id="PF20329">
    <property type="entry name" value="DUF6624"/>
    <property type="match status" value="1"/>
</dbReference>
<evidence type="ECO:0000256" key="1">
    <source>
        <dbReference type="SAM" id="SignalP"/>
    </source>
</evidence>
<sequence length="301" mass="34169">MKRTALLFLLACLSLTAVAQTTTDAFAKYEAKEYKASGEMYDKSLKAGKGTASDHYNAACSWALAGNKEKAFAHLEQTVAKGYTSIGHMQQDSDLSSLHSDKRWAKLVEDLKRNLATIEAKYNQPLKTQLEKIYETDQQVRREFMAAMQQKGAESAEVKELGQKMEQIDTENQKKVVAIIEEHGWPGKSMVGSKAQMAAFLVIQHAPLVVQEKYLPLLRKATEDGELEKRHLAMLEDRVLVGNNQPQKYGSQLRLNPDTQKYEFYPIDDEVNVDKRRAEMGMEPLGEYARRQNIEYVFPKE</sequence>
<dbReference type="EMBL" id="JAHYXK010000001">
    <property type="protein sequence ID" value="MBW7465782.1"/>
    <property type="molecule type" value="Genomic_DNA"/>
</dbReference>
<dbReference type="RefSeq" id="WP_219875657.1">
    <property type="nucleotide sequence ID" value="NZ_JAHYXK010000001.1"/>
</dbReference>
<feature type="chain" id="PRO_5045523902" evidence="1">
    <location>
        <begin position="20"/>
        <end position="301"/>
    </location>
</feature>
<name>A0ABS7CPK5_9BACT</name>
<proteinExistence type="predicted"/>
<keyword evidence="3" id="KW-1185">Reference proteome</keyword>